<keyword evidence="1" id="KW-0805">Transcription regulation</keyword>
<dbReference type="PANTHER" id="PTHR33154:SF33">
    <property type="entry name" value="TRANSCRIPTIONAL REPRESSOR SDPR"/>
    <property type="match status" value="1"/>
</dbReference>
<dbReference type="PRINTS" id="PR00778">
    <property type="entry name" value="HTHARSR"/>
</dbReference>
<evidence type="ECO:0000256" key="2">
    <source>
        <dbReference type="ARBA" id="ARBA00023125"/>
    </source>
</evidence>
<dbReference type="Gene3D" id="1.10.10.10">
    <property type="entry name" value="Winged helix-like DNA-binding domain superfamily/Winged helix DNA-binding domain"/>
    <property type="match status" value="1"/>
</dbReference>
<keyword evidence="3" id="KW-0804">Transcription</keyword>
<organism evidence="5 7">
    <name type="scientific">Streptococcus equinus JB1</name>
    <dbReference type="NCBI Taxonomy" id="1294274"/>
    <lineage>
        <taxon>Bacteria</taxon>
        <taxon>Bacillati</taxon>
        <taxon>Bacillota</taxon>
        <taxon>Bacilli</taxon>
        <taxon>Lactobacillales</taxon>
        <taxon>Streptococcaceae</taxon>
        <taxon>Streptococcus</taxon>
    </lineage>
</organism>
<name>A0A091BSR6_STREI</name>
<dbReference type="PANTHER" id="PTHR33154">
    <property type="entry name" value="TRANSCRIPTIONAL REGULATOR, ARSR FAMILY"/>
    <property type="match status" value="1"/>
</dbReference>
<evidence type="ECO:0000313" key="5">
    <source>
        <dbReference type="EMBL" id="KFN87480.1"/>
    </source>
</evidence>
<dbReference type="SUPFAM" id="SSF46785">
    <property type="entry name" value="Winged helix' DNA-binding domain"/>
    <property type="match status" value="1"/>
</dbReference>
<dbReference type="InterPro" id="IPR001845">
    <property type="entry name" value="HTH_ArsR_DNA-bd_dom"/>
</dbReference>
<evidence type="ECO:0000313" key="6">
    <source>
        <dbReference type="EMBL" id="SFL14399.1"/>
    </source>
</evidence>
<dbReference type="RefSeq" id="WP_039697102.1">
    <property type="nucleotide sequence ID" value="NZ_AUZH01000026.1"/>
</dbReference>
<dbReference type="Proteomes" id="UP000029382">
    <property type="component" value="Unassembled WGS sequence"/>
</dbReference>
<evidence type="ECO:0000259" key="4">
    <source>
        <dbReference type="PROSITE" id="PS50987"/>
    </source>
</evidence>
<proteinExistence type="predicted"/>
<keyword evidence="2 6" id="KW-0238">DNA-binding</keyword>
<dbReference type="InterPro" id="IPR036390">
    <property type="entry name" value="WH_DNA-bd_sf"/>
</dbReference>
<dbReference type="AlphaFoldDB" id="A0A091BSR6"/>
<dbReference type="Pfam" id="PF01022">
    <property type="entry name" value="HTH_5"/>
    <property type="match status" value="1"/>
</dbReference>
<dbReference type="Proteomes" id="UP000182793">
    <property type="component" value="Unassembled WGS sequence"/>
</dbReference>
<dbReference type="SMART" id="SM00418">
    <property type="entry name" value="HTH_ARSR"/>
    <property type="match status" value="1"/>
</dbReference>
<reference evidence="5 7" key="1">
    <citation type="journal article" date="2014" name="Genome Announc.">
        <title>Draft Genome Sequences of Streptococcus bovis Strains ATCC 33317 and JB1.</title>
        <authorList>
            <person name="Benahmed F.H."/>
            <person name="Gopinath G.R."/>
            <person name="Harbottle H."/>
            <person name="Cotta M.A."/>
            <person name="Luo Y."/>
            <person name="Henderson C."/>
            <person name="Teri P."/>
            <person name="Soppet D."/>
            <person name="Rasmussen M."/>
            <person name="Whitehead T.R."/>
            <person name="Davidson M."/>
        </authorList>
    </citation>
    <scope>NUCLEOTIDE SEQUENCE [LARGE SCALE GENOMIC DNA]</scope>
    <source>
        <strain evidence="5 7">JB1</strain>
    </source>
</reference>
<dbReference type="InterPro" id="IPR051081">
    <property type="entry name" value="HTH_MetalResp_TranReg"/>
</dbReference>
<evidence type="ECO:0000313" key="7">
    <source>
        <dbReference type="Proteomes" id="UP000029382"/>
    </source>
</evidence>
<gene>
    <name evidence="5" type="ORF">H702_07675</name>
    <name evidence="6" type="ORF">SAMN02910290_00593</name>
</gene>
<comment type="caution">
    <text evidence="5">The sequence shown here is derived from an EMBL/GenBank/DDBJ whole genome shotgun (WGS) entry which is preliminary data.</text>
</comment>
<dbReference type="GO" id="GO:0003700">
    <property type="term" value="F:DNA-binding transcription factor activity"/>
    <property type="evidence" value="ECO:0007669"/>
    <property type="project" value="InterPro"/>
</dbReference>
<dbReference type="GO" id="GO:0003677">
    <property type="term" value="F:DNA binding"/>
    <property type="evidence" value="ECO:0007669"/>
    <property type="project" value="UniProtKB-KW"/>
</dbReference>
<dbReference type="InterPro" id="IPR036388">
    <property type="entry name" value="WH-like_DNA-bd_sf"/>
</dbReference>
<keyword evidence="8" id="KW-1185">Reference proteome</keyword>
<feature type="domain" description="HTH arsR-type" evidence="4">
    <location>
        <begin position="6"/>
        <end position="99"/>
    </location>
</feature>
<sequence length="99" mass="11359">MTIEQYSNYNNEDLIKIFKALADPVRLNILRILSKRESELGCGEIGELLDMSKSAVSYHFKTLREAGLTITRKAGQNKFVRLNHETLEKYSLTNLINNL</sequence>
<dbReference type="EMBL" id="AUZH01000026">
    <property type="protein sequence ID" value="KFN87480.1"/>
    <property type="molecule type" value="Genomic_DNA"/>
</dbReference>
<protein>
    <submittedName>
        <fullName evidence="5 6">Transcriptional regulator</fullName>
    </submittedName>
</protein>
<dbReference type="NCBIfam" id="NF033788">
    <property type="entry name" value="HTH_metalloreg"/>
    <property type="match status" value="1"/>
</dbReference>
<evidence type="ECO:0000313" key="8">
    <source>
        <dbReference type="Proteomes" id="UP000182793"/>
    </source>
</evidence>
<dbReference type="CDD" id="cd00090">
    <property type="entry name" value="HTH_ARSR"/>
    <property type="match status" value="1"/>
</dbReference>
<evidence type="ECO:0000256" key="1">
    <source>
        <dbReference type="ARBA" id="ARBA00023015"/>
    </source>
</evidence>
<dbReference type="EMBL" id="FOTG01000003">
    <property type="protein sequence ID" value="SFL14399.1"/>
    <property type="molecule type" value="Genomic_DNA"/>
</dbReference>
<reference evidence="6 8" key="2">
    <citation type="submission" date="2016-10" db="EMBL/GenBank/DDBJ databases">
        <authorList>
            <person name="Varghese N."/>
            <person name="Submissions S."/>
        </authorList>
    </citation>
    <scope>NUCLEOTIDE SEQUENCE [LARGE SCALE GENOMIC DNA]</scope>
    <source>
        <strain evidence="6 8">JB1</strain>
    </source>
</reference>
<dbReference type="PROSITE" id="PS50987">
    <property type="entry name" value="HTH_ARSR_2"/>
    <property type="match status" value="1"/>
</dbReference>
<dbReference type="InterPro" id="IPR011991">
    <property type="entry name" value="ArsR-like_HTH"/>
</dbReference>
<accession>A0A091BSR6</accession>
<evidence type="ECO:0000256" key="3">
    <source>
        <dbReference type="ARBA" id="ARBA00023163"/>
    </source>
</evidence>